<comment type="similarity">
    <text evidence="3">Belongs to the carbohydrate kinase PfkB family.</text>
</comment>
<comment type="pathway">
    <text evidence="2">Purine metabolism; AMP biosynthesis via salvage pathway; AMP from adenosine: step 1/1.</text>
</comment>
<dbReference type="WBParaSite" id="MBELARI_LOCUS6371">
    <property type="protein sequence ID" value="MBELARI_LOCUS6371"/>
    <property type="gene ID" value="MBELARI_LOCUS6371"/>
</dbReference>
<sequence>MDLLIEVHLKDHEENTIRKTVFKIDAEVTKKAMSVPDGVLLGMGNPLLDIQTNVDKAFLEKWGLKENDAILCDEKHVPMFDELTATHHVEYIPGGAAQNAVRVAQWILNEPNKMTYFGAVGSDKYGEMLRKKAAEAGVNVQYQVNNKVKTGTCAALINGNNRSLCAHLAAAETFTVEHLEDTQHWKFVETAKYFYVGGFFLTVCPPAIMEIAKHAKEHNKIFMLNLSAPFISQFFYEPLSKVLPYVDYLFGNEDEARAFSKASGFDTEDIHEIALKASQLPKENSKRPRVVVITQGAEPTVVAQEGKLQEFPVIILPKEKLIDTNGAGDAFVGGFLAEFVREKPLADCISCANYAASEIIQQQGCTFPDDCNELMDSNETPTYCQLRNAMSILDEHDDMAGSLSIPAQLHIADDEIDYDENDSNDSDTPPELQEIDTSRLSKDSEPGEQNGKTKDSMLHEQDRLLPIANVTRVMRGQIPASGKMAKEAKELVQDCVSEFISFITAEANDRCLEEKRKVITSDDLLDALKKLGFDDYVEPMEVFLKRYRAETGKHGTARPNSGRISEQASGSNPTTVHNSTMPPSVSAHAEEHTQEYIDQQQATYVYAENVPDPTSLQPSNYQIMVDPTTGQHYLAQPGEEEGELELLPINLNDQIAHYVLQPPQQEGEEPHPAQHEVQEAKQSPPAQASHQKSPIKRSPNSKQNGSKRQKFS</sequence>
<feature type="domain" description="Transcription factor CBF/NF-Y/archaeal histone" evidence="13">
    <location>
        <begin position="464"/>
        <end position="528"/>
    </location>
</feature>
<feature type="region of interest" description="Disordered" evidence="11">
    <location>
        <begin position="417"/>
        <end position="461"/>
    </location>
</feature>
<evidence type="ECO:0000313" key="15">
    <source>
        <dbReference type="WBParaSite" id="MBELARI_LOCUS6371"/>
    </source>
</evidence>
<dbReference type="CDD" id="cd22907">
    <property type="entry name" value="HFD_NFYB"/>
    <property type="match status" value="1"/>
</dbReference>
<dbReference type="InterPro" id="IPR029056">
    <property type="entry name" value="Ribokinase-like"/>
</dbReference>
<evidence type="ECO:0000256" key="11">
    <source>
        <dbReference type="SAM" id="MobiDB-lite"/>
    </source>
</evidence>
<evidence type="ECO:0000256" key="3">
    <source>
        <dbReference type="ARBA" id="ARBA00010688"/>
    </source>
</evidence>
<keyword evidence="7" id="KW-0547">Nucleotide-binding</keyword>
<dbReference type="PANTHER" id="PTHR45769:SF3">
    <property type="entry name" value="ADENOSINE KINASE"/>
    <property type="match status" value="1"/>
</dbReference>
<organism evidence="14 15">
    <name type="scientific">Mesorhabditis belari</name>
    <dbReference type="NCBI Taxonomy" id="2138241"/>
    <lineage>
        <taxon>Eukaryota</taxon>
        <taxon>Metazoa</taxon>
        <taxon>Ecdysozoa</taxon>
        <taxon>Nematoda</taxon>
        <taxon>Chromadorea</taxon>
        <taxon>Rhabditida</taxon>
        <taxon>Rhabditina</taxon>
        <taxon>Rhabditomorpha</taxon>
        <taxon>Rhabditoidea</taxon>
        <taxon>Rhabditidae</taxon>
        <taxon>Mesorhabditinae</taxon>
        <taxon>Mesorhabditis</taxon>
    </lineage>
</organism>
<dbReference type="InterPro" id="IPR009072">
    <property type="entry name" value="Histone-fold"/>
</dbReference>
<feature type="compositionally biased region" description="Basic and acidic residues" evidence="11">
    <location>
        <begin position="668"/>
        <end position="679"/>
    </location>
</feature>
<feature type="compositionally biased region" description="Polar residues" evidence="11">
    <location>
        <begin position="558"/>
        <end position="583"/>
    </location>
</feature>
<keyword evidence="9" id="KW-0067">ATP-binding</keyword>
<evidence type="ECO:0000256" key="4">
    <source>
        <dbReference type="ARBA" id="ARBA00012119"/>
    </source>
</evidence>
<evidence type="ECO:0000259" key="13">
    <source>
        <dbReference type="Pfam" id="PF00808"/>
    </source>
</evidence>
<dbReference type="CDD" id="cd01168">
    <property type="entry name" value="adenosine_kinase"/>
    <property type="match status" value="1"/>
</dbReference>
<dbReference type="Pfam" id="PF00808">
    <property type="entry name" value="CBFD_NFYB_HMF"/>
    <property type="match status" value="1"/>
</dbReference>
<keyword evidence="8" id="KW-0418">Kinase</keyword>
<evidence type="ECO:0000256" key="8">
    <source>
        <dbReference type="ARBA" id="ARBA00022777"/>
    </source>
</evidence>
<evidence type="ECO:0000256" key="1">
    <source>
        <dbReference type="ARBA" id="ARBA00001946"/>
    </source>
</evidence>
<evidence type="ECO:0000256" key="6">
    <source>
        <dbReference type="ARBA" id="ARBA00022726"/>
    </source>
</evidence>
<dbReference type="SUPFAM" id="SSF47113">
    <property type="entry name" value="Histone-fold"/>
    <property type="match status" value="1"/>
</dbReference>
<evidence type="ECO:0000256" key="5">
    <source>
        <dbReference type="ARBA" id="ARBA00022679"/>
    </source>
</evidence>
<dbReference type="Pfam" id="PF00294">
    <property type="entry name" value="PfkB"/>
    <property type="match status" value="1"/>
</dbReference>
<feature type="region of interest" description="Disordered" evidence="11">
    <location>
        <begin position="662"/>
        <end position="712"/>
    </location>
</feature>
<dbReference type="InterPro" id="IPR002173">
    <property type="entry name" value="Carboh/pur_kinase_PfkB_CS"/>
</dbReference>
<dbReference type="Gene3D" id="3.40.1190.20">
    <property type="match status" value="1"/>
</dbReference>
<dbReference type="PANTHER" id="PTHR45769">
    <property type="entry name" value="ADENOSINE KINASE"/>
    <property type="match status" value="1"/>
</dbReference>
<protein>
    <recommendedName>
        <fullName evidence="4">adenosine kinase</fullName>
        <ecNumber evidence="4">2.7.1.20</ecNumber>
    </recommendedName>
</protein>
<dbReference type="InterPro" id="IPR011611">
    <property type="entry name" value="PfkB_dom"/>
</dbReference>
<dbReference type="GO" id="GO:0004001">
    <property type="term" value="F:adenosine kinase activity"/>
    <property type="evidence" value="ECO:0007669"/>
    <property type="project" value="UniProtKB-EC"/>
</dbReference>
<dbReference type="Gene3D" id="1.10.20.10">
    <property type="entry name" value="Histone, subunit A"/>
    <property type="match status" value="1"/>
</dbReference>
<keyword evidence="6" id="KW-0660">Purine salvage</keyword>
<feature type="active site" description="Proton acceptor" evidence="10">
    <location>
        <position position="329"/>
    </location>
</feature>
<comment type="cofactor">
    <cofactor evidence="1">
        <name>Mg(2+)</name>
        <dbReference type="ChEBI" id="CHEBI:18420"/>
    </cofactor>
</comment>
<proteinExistence type="inferred from homology"/>
<dbReference type="FunFam" id="3.40.1190.20:FF:000006">
    <property type="entry name" value="Adenosine kinase 2"/>
    <property type="match status" value="1"/>
</dbReference>
<dbReference type="GO" id="GO:0046982">
    <property type="term" value="F:protein heterodimerization activity"/>
    <property type="evidence" value="ECO:0007669"/>
    <property type="project" value="InterPro"/>
</dbReference>
<dbReference type="GO" id="GO:0005634">
    <property type="term" value="C:nucleus"/>
    <property type="evidence" value="ECO:0007669"/>
    <property type="project" value="TreeGrafter"/>
</dbReference>
<dbReference type="AlphaFoldDB" id="A0AAF3JA98"/>
<feature type="domain" description="Carbohydrate kinase PfkB" evidence="12">
    <location>
        <begin position="58"/>
        <end position="368"/>
    </location>
</feature>
<accession>A0AAF3JA98</accession>
<keyword evidence="14" id="KW-1185">Reference proteome</keyword>
<dbReference type="SUPFAM" id="SSF53613">
    <property type="entry name" value="Ribokinase-like"/>
    <property type="match status" value="1"/>
</dbReference>
<dbReference type="InterPro" id="IPR001805">
    <property type="entry name" value="Adenokinase"/>
</dbReference>
<feature type="compositionally biased region" description="Polar residues" evidence="11">
    <location>
        <begin position="680"/>
        <end position="704"/>
    </location>
</feature>
<dbReference type="PROSITE" id="PS00584">
    <property type="entry name" value="PFKB_KINASES_2"/>
    <property type="match status" value="1"/>
</dbReference>
<dbReference type="GO" id="GO:0006166">
    <property type="term" value="P:purine ribonucleoside salvage"/>
    <property type="evidence" value="ECO:0007669"/>
    <property type="project" value="UniProtKB-KW"/>
</dbReference>
<dbReference type="InterPro" id="IPR003958">
    <property type="entry name" value="CBFA_NFYB_domain"/>
</dbReference>
<dbReference type="PRINTS" id="PR00989">
    <property type="entry name" value="ADENOKINASE"/>
</dbReference>
<evidence type="ECO:0000259" key="12">
    <source>
        <dbReference type="Pfam" id="PF00294"/>
    </source>
</evidence>
<evidence type="ECO:0000256" key="7">
    <source>
        <dbReference type="ARBA" id="ARBA00022741"/>
    </source>
</evidence>
<dbReference type="GO" id="GO:0005524">
    <property type="term" value="F:ATP binding"/>
    <property type="evidence" value="ECO:0007669"/>
    <property type="project" value="UniProtKB-KW"/>
</dbReference>
<feature type="region of interest" description="Disordered" evidence="11">
    <location>
        <begin position="552"/>
        <end position="594"/>
    </location>
</feature>
<evidence type="ECO:0000256" key="2">
    <source>
        <dbReference type="ARBA" id="ARBA00004801"/>
    </source>
</evidence>
<dbReference type="Gene3D" id="3.30.1110.10">
    <property type="match status" value="1"/>
</dbReference>
<dbReference type="EC" id="2.7.1.20" evidence="4"/>
<evidence type="ECO:0000256" key="10">
    <source>
        <dbReference type="PIRSR" id="PIRSR601805-1"/>
    </source>
</evidence>
<reference evidence="15" key="1">
    <citation type="submission" date="2024-02" db="UniProtKB">
        <authorList>
            <consortium name="WormBaseParasite"/>
        </authorList>
    </citation>
    <scope>IDENTIFICATION</scope>
</reference>
<evidence type="ECO:0000313" key="14">
    <source>
        <dbReference type="Proteomes" id="UP000887575"/>
    </source>
</evidence>
<dbReference type="GO" id="GO:0006144">
    <property type="term" value="P:purine nucleobase metabolic process"/>
    <property type="evidence" value="ECO:0007669"/>
    <property type="project" value="TreeGrafter"/>
</dbReference>
<keyword evidence="5" id="KW-0808">Transferase</keyword>
<dbReference type="GO" id="GO:0005829">
    <property type="term" value="C:cytosol"/>
    <property type="evidence" value="ECO:0007669"/>
    <property type="project" value="TreeGrafter"/>
</dbReference>
<name>A0AAF3JA98_9BILA</name>
<feature type="compositionally biased region" description="Basic and acidic residues" evidence="11">
    <location>
        <begin position="436"/>
        <end position="461"/>
    </location>
</feature>
<evidence type="ECO:0000256" key="9">
    <source>
        <dbReference type="ARBA" id="ARBA00022840"/>
    </source>
</evidence>
<dbReference type="Proteomes" id="UP000887575">
    <property type="component" value="Unassembled WGS sequence"/>
</dbReference>